<dbReference type="Gene3D" id="3.30.1330.40">
    <property type="entry name" value="RutC-like"/>
    <property type="match status" value="1"/>
</dbReference>
<reference evidence="3" key="1">
    <citation type="submission" date="2011-02" db="EMBL/GenBank/DDBJ databases">
        <title>The complete genome of Planctomyces brasiliensis DSM 5305.</title>
        <authorList>
            <person name="Lucas S."/>
            <person name="Copeland A."/>
            <person name="Lapidus A."/>
            <person name="Bruce D."/>
            <person name="Goodwin L."/>
            <person name="Pitluck S."/>
            <person name="Kyrpides N."/>
            <person name="Mavromatis K."/>
            <person name="Pagani I."/>
            <person name="Ivanova N."/>
            <person name="Ovchinnikova G."/>
            <person name="Lu M."/>
            <person name="Detter J.C."/>
            <person name="Han C."/>
            <person name="Land M."/>
            <person name="Hauser L."/>
            <person name="Markowitz V."/>
            <person name="Cheng J.-F."/>
            <person name="Hugenholtz P."/>
            <person name="Woyke T."/>
            <person name="Wu D."/>
            <person name="Tindall B."/>
            <person name="Pomrenke H.G."/>
            <person name="Brambilla E."/>
            <person name="Klenk H.-P."/>
            <person name="Eisen J.A."/>
        </authorList>
    </citation>
    <scope>NUCLEOTIDE SEQUENCE [LARGE SCALE GENOMIC DNA]</scope>
    <source>
        <strain evidence="3">ATCC 49424 / DSM 5305 / JCM 21570 / NBRC 103401 / IFAM 1448</strain>
    </source>
</reference>
<dbReference type="PANTHER" id="PTHR43760:SF1">
    <property type="entry name" value="ENDORIBONUCLEASE L-PSP_CHORISMATE MUTASE-LIKE DOMAIN-CONTAINING PROTEIN"/>
    <property type="match status" value="1"/>
</dbReference>
<dbReference type="STRING" id="756272.Plabr_2748"/>
<dbReference type="OrthoDB" id="9806350at2"/>
<feature type="domain" description="Endoribonuclease L-PSP/chorismate mutase-like" evidence="1">
    <location>
        <begin position="7"/>
        <end position="152"/>
    </location>
</feature>
<sequence>MAGTIEQKLTELGETLPAPPAAVGFYVPVLKTGQLVMTSGQLPTIGKELPFCGKVGKDITPEDAVSAARIACLNALAQIKSAIGSLDDVRRVVRVEGFVQSAEGFTGQPHVLNGASELLVQLFGEAGKHTRFAVGVNELPLNAAVEVAVWVEV</sequence>
<dbReference type="EMBL" id="CP002546">
    <property type="protein sequence ID" value="ADY60348.1"/>
    <property type="molecule type" value="Genomic_DNA"/>
</dbReference>
<dbReference type="CDD" id="cd02199">
    <property type="entry name" value="YjgF_YER057c_UK114_like_1"/>
    <property type="match status" value="1"/>
</dbReference>
<dbReference type="Proteomes" id="UP000006860">
    <property type="component" value="Chromosome"/>
</dbReference>
<dbReference type="SUPFAM" id="SSF55298">
    <property type="entry name" value="YjgF-like"/>
    <property type="match status" value="1"/>
</dbReference>
<proteinExistence type="predicted"/>
<dbReference type="InterPro" id="IPR013813">
    <property type="entry name" value="Endoribo_LPSP/chorism_mut-like"/>
</dbReference>
<keyword evidence="3" id="KW-1185">Reference proteome</keyword>
<accession>F0SSN2</accession>
<name>F0SSN2_RUBBR</name>
<evidence type="ECO:0000259" key="1">
    <source>
        <dbReference type="Pfam" id="PF14588"/>
    </source>
</evidence>
<dbReference type="KEGG" id="pbs:Plabr_2748"/>
<dbReference type="InterPro" id="IPR035959">
    <property type="entry name" value="RutC-like_sf"/>
</dbReference>
<dbReference type="RefSeq" id="WP_013629072.1">
    <property type="nucleotide sequence ID" value="NC_015174.1"/>
</dbReference>
<organism evidence="2 3">
    <name type="scientific">Rubinisphaera brasiliensis (strain ATCC 49424 / DSM 5305 / JCM 21570 / IAM 15109 / NBRC 103401 / IFAM 1448)</name>
    <name type="common">Planctomyces brasiliensis</name>
    <dbReference type="NCBI Taxonomy" id="756272"/>
    <lineage>
        <taxon>Bacteria</taxon>
        <taxon>Pseudomonadati</taxon>
        <taxon>Planctomycetota</taxon>
        <taxon>Planctomycetia</taxon>
        <taxon>Planctomycetales</taxon>
        <taxon>Planctomycetaceae</taxon>
        <taxon>Rubinisphaera</taxon>
    </lineage>
</organism>
<dbReference type="eggNOG" id="COG0251">
    <property type="taxonomic scope" value="Bacteria"/>
</dbReference>
<evidence type="ECO:0000313" key="2">
    <source>
        <dbReference type="EMBL" id="ADY60348.1"/>
    </source>
</evidence>
<dbReference type="HOGENOM" id="CLU_104845_0_1_0"/>
<gene>
    <name evidence="2" type="ordered locus">Plabr_2748</name>
</gene>
<evidence type="ECO:0000313" key="3">
    <source>
        <dbReference type="Proteomes" id="UP000006860"/>
    </source>
</evidence>
<protein>
    <submittedName>
        <fullName evidence="2">Endoribonuclease L-PSP</fullName>
    </submittedName>
</protein>
<dbReference type="PANTHER" id="PTHR43760">
    <property type="entry name" value="ENDORIBONUCLEASE-RELATED"/>
    <property type="match status" value="1"/>
</dbReference>
<dbReference type="Pfam" id="PF14588">
    <property type="entry name" value="YjgF_endoribonc"/>
    <property type="match status" value="1"/>
</dbReference>
<dbReference type="AlphaFoldDB" id="F0SSN2"/>